<keyword evidence="3" id="KW-1185">Reference proteome</keyword>
<feature type="signal peptide" evidence="1">
    <location>
        <begin position="1"/>
        <end position="23"/>
    </location>
</feature>
<keyword evidence="1" id="KW-0732">Signal</keyword>
<dbReference type="InterPro" id="IPR010319">
    <property type="entry name" value="Transglutaminase-like_Cys_pept"/>
</dbReference>
<feature type="chain" id="PRO_5046671417" evidence="1">
    <location>
        <begin position="24"/>
        <end position="222"/>
    </location>
</feature>
<dbReference type="PANTHER" id="PTHR39327">
    <property type="match status" value="1"/>
</dbReference>
<reference evidence="2 3" key="1">
    <citation type="submission" date="2024-06" db="EMBL/GenBank/DDBJ databases">
        <title>Genomic Encyclopedia of Type Strains, Phase IV (KMG-IV): sequencing the most valuable type-strain genomes for metagenomic binning, comparative biology and taxonomic classification.</title>
        <authorList>
            <person name="Goeker M."/>
        </authorList>
    </citation>
    <scope>NUCLEOTIDE SEQUENCE [LARGE SCALE GENOMIC DNA]</scope>
    <source>
        <strain evidence="2 3">DSM 29780</strain>
    </source>
</reference>
<sequence>MFRIATAISLVTLSLVASHGAGASQHAKAAVELSAYAGTTGQTSVPIGWHIFCKEHDAECHAGSGSAQQVTLTEQSWKALLDIDQLVNRNIAGISDEDHYQIHAKGIANWWTYPDDGMGNCNDYAILKKRLLVEAGWPSSALLLTVVLDHHNEGHLVLMARTDRGDLILDNLEDKVLLWHQTGYTFLKRQSETDPDMWVTFSNDVRNLDKVAALSSASAQQP</sequence>
<protein>
    <submittedName>
        <fullName evidence="2">Transglutaminase-like cysteine proteinase</fullName>
    </submittedName>
</protein>
<evidence type="ECO:0000313" key="3">
    <source>
        <dbReference type="Proteomes" id="UP001549047"/>
    </source>
</evidence>
<dbReference type="RefSeq" id="WP_354558136.1">
    <property type="nucleotide sequence ID" value="NZ_JBEPMB010000008.1"/>
</dbReference>
<comment type="caution">
    <text evidence="2">The sequence shown here is derived from an EMBL/GenBank/DDBJ whole genome shotgun (WGS) entry which is preliminary data.</text>
</comment>
<dbReference type="Pfam" id="PF06035">
    <property type="entry name" value="Peptidase_C93"/>
    <property type="match status" value="1"/>
</dbReference>
<dbReference type="EMBL" id="JBEPMB010000008">
    <property type="protein sequence ID" value="MET3615675.1"/>
    <property type="molecule type" value="Genomic_DNA"/>
</dbReference>
<gene>
    <name evidence="2" type="ORF">ABID16_004022</name>
</gene>
<evidence type="ECO:0000313" key="2">
    <source>
        <dbReference type="EMBL" id="MET3615675.1"/>
    </source>
</evidence>
<evidence type="ECO:0000256" key="1">
    <source>
        <dbReference type="SAM" id="SignalP"/>
    </source>
</evidence>
<dbReference type="PANTHER" id="PTHR39327:SF1">
    <property type="entry name" value="BLR5470 PROTEIN"/>
    <property type="match status" value="1"/>
</dbReference>
<accession>A0ABV2J4J5</accession>
<name>A0ABV2J4J5_9HYPH</name>
<dbReference type="Gene3D" id="3.10.620.30">
    <property type="match status" value="1"/>
</dbReference>
<organism evidence="2 3">
    <name type="scientific">Rhizobium aquaticum</name>
    <dbReference type="NCBI Taxonomy" id="1549636"/>
    <lineage>
        <taxon>Bacteria</taxon>
        <taxon>Pseudomonadati</taxon>
        <taxon>Pseudomonadota</taxon>
        <taxon>Alphaproteobacteria</taxon>
        <taxon>Hyphomicrobiales</taxon>
        <taxon>Rhizobiaceae</taxon>
        <taxon>Rhizobium/Agrobacterium group</taxon>
        <taxon>Rhizobium</taxon>
    </lineage>
</organism>
<proteinExistence type="predicted"/>
<dbReference type="Proteomes" id="UP001549047">
    <property type="component" value="Unassembled WGS sequence"/>
</dbReference>